<proteinExistence type="predicted"/>
<name>A0A1M5Y5E2_9BRAD</name>
<sequence length="64" mass="7041">MANKSQFSIVTCQRSPGRWLAAITPYAHSGIYIRGRTTVSFVTPDDYGSESEAMFAAEKIIKAL</sequence>
<evidence type="ECO:0000313" key="1">
    <source>
        <dbReference type="EMBL" id="SHI07311.1"/>
    </source>
</evidence>
<dbReference type="AlphaFoldDB" id="A0A1M5Y5E2"/>
<dbReference type="EMBL" id="LT670817">
    <property type="protein sequence ID" value="SHI07311.1"/>
    <property type="molecule type" value="Genomic_DNA"/>
</dbReference>
<dbReference type="Proteomes" id="UP000189796">
    <property type="component" value="Chromosome I"/>
</dbReference>
<organism evidence="1 2">
    <name type="scientific">Bradyrhizobium erythrophlei</name>
    <dbReference type="NCBI Taxonomy" id="1437360"/>
    <lineage>
        <taxon>Bacteria</taxon>
        <taxon>Pseudomonadati</taxon>
        <taxon>Pseudomonadota</taxon>
        <taxon>Alphaproteobacteria</taxon>
        <taxon>Hyphomicrobiales</taxon>
        <taxon>Nitrobacteraceae</taxon>
        <taxon>Bradyrhizobium</taxon>
    </lineage>
</organism>
<reference evidence="1 2" key="1">
    <citation type="submission" date="2016-11" db="EMBL/GenBank/DDBJ databases">
        <authorList>
            <person name="Jaros S."/>
            <person name="Januszkiewicz K."/>
            <person name="Wedrychowicz H."/>
        </authorList>
    </citation>
    <scope>NUCLEOTIDE SEQUENCE [LARGE SCALE GENOMIC DNA]</scope>
    <source>
        <strain evidence="1 2">GAS138</strain>
    </source>
</reference>
<gene>
    <name evidence="1" type="ORF">SAMN05443248_7942</name>
</gene>
<evidence type="ECO:0000313" key="2">
    <source>
        <dbReference type="Proteomes" id="UP000189796"/>
    </source>
</evidence>
<accession>A0A1M5Y5E2</accession>
<protein>
    <submittedName>
        <fullName evidence="1">Uncharacterized protein</fullName>
    </submittedName>
</protein>